<evidence type="ECO:0000313" key="1">
    <source>
        <dbReference type="EMBL" id="MDU8990969.1"/>
    </source>
</evidence>
<proteinExistence type="predicted"/>
<dbReference type="RefSeq" id="WP_316732258.1">
    <property type="nucleotide sequence ID" value="NZ_JARAKF010000001.1"/>
</dbReference>
<evidence type="ECO:0000313" key="2">
    <source>
        <dbReference type="Proteomes" id="UP001257627"/>
    </source>
</evidence>
<sequence>MDEPLEGQREAAVHPPLSVTILPCCRQKTSSTDIKNGFSTAFTTD</sequence>
<keyword evidence="2" id="KW-1185">Reference proteome</keyword>
<dbReference type="Proteomes" id="UP001257627">
    <property type="component" value="Unassembled WGS sequence"/>
</dbReference>
<organism evidence="1 2">
    <name type="scientific">Streptomyces mirabilis</name>
    <dbReference type="NCBI Taxonomy" id="68239"/>
    <lineage>
        <taxon>Bacteria</taxon>
        <taxon>Bacillati</taxon>
        <taxon>Actinomycetota</taxon>
        <taxon>Actinomycetes</taxon>
        <taxon>Kitasatosporales</taxon>
        <taxon>Streptomycetaceae</taxon>
        <taxon>Streptomyces</taxon>
    </lineage>
</organism>
<reference evidence="1 2" key="1">
    <citation type="submission" date="2023-02" db="EMBL/GenBank/DDBJ databases">
        <authorList>
            <person name="Maleckis M."/>
        </authorList>
    </citation>
    <scope>NUCLEOTIDE SEQUENCE [LARGE SCALE GENOMIC DNA]</scope>
    <source>
        <strain evidence="1 2">P8-A2</strain>
    </source>
</reference>
<name>A0ABU3UBJ5_9ACTN</name>
<gene>
    <name evidence="1" type="ORF">PU648_00655</name>
</gene>
<accession>A0ABU3UBJ5</accession>
<dbReference type="EMBL" id="JARAKF010000001">
    <property type="protein sequence ID" value="MDU8990969.1"/>
    <property type="molecule type" value="Genomic_DNA"/>
</dbReference>
<comment type="caution">
    <text evidence="1">The sequence shown here is derived from an EMBL/GenBank/DDBJ whole genome shotgun (WGS) entry which is preliminary data.</text>
</comment>
<protein>
    <submittedName>
        <fullName evidence="1">Uncharacterized protein</fullName>
    </submittedName>
</protein>